<sequence length="1161" mass="129823">MDAATHPEMRPSFTFPSPQVRVDQHGDASGDKPPPPLVHHLTEPTEVLHFSSPLRHHKRTPSAHREVKETLDAQTQFGDEDADGCSHHRVNQYTILEEIGRGSYGAVHLAKDQFGNEYAVKEFSKARLRKRLQSTILRQGPRGPRRMGPGGRDPFNSVPRVKDSNDALHLIREEIAIMKKLNHPNLVQLYEVLDDPEEDSIYMVLEMCRKGVVMKVGLDEHANPYPEENCRYWFRDLILAIEYLHAQGVIHRDIKPDNLLLSDDDVLKVVDFGVSEMFEKPENMRTAKSAGSPAFLPPELCGKHGDVSGTAADIWSMGVSLYCLKYGRIPFNRDGVLDMYDAIRTDEPSIPEDENPDFADLMKKLLNKDPEQRITMDKLREHPWVTKQGTDTLLSAEENCANMVEPPNELEVNRAFTRKMNHLLCVMKAIHRFKSILAKHRARSNSSSRKDAEGTFDASQERAKAEVIEALLYQRRKFLNQKSDESSQIPPIHETMGNNTPFLGIGTGTMDEFASNEATPDMVSDSPTAVDFNVYDRAYESAIENITSGQNDSSRRPTVYLTKFVNETRKLKASLVLVASNPILPAPFLQVRVLICSLRNRPLLESCSLTPVSGVAPGRRIFFRHFILSILRLNYPHQHPRQRQTETVAVTLVSYSLPKMPAASGSSKPPSASSSKPSSVKSQDGVKKSPGLAPQNGATTDNGHPPLDTHLKPTASVKNRLTRMFSSKDTSRVPTPAASTVDLPNRPRASSTNGTSTPAAKASSTEKGSDKVSLKTTDKATTPAKPATKSTSGKEPSQRFVLNPEAQGGHEHHLKSSRRQEKLSDMWRAIIGKKQDAAAEHDLSLVSNWVDTLQQEKEEAGDRKGGPSATTTLVEKYGKCQEVVGRGAFGIVRISHKKIGGSNEKLFAVKEFRRRPEETEKKYSKRLTAEFCISSSLRHPNVIHTLDLLKDAKGDYCEVMEFCAGGDLYTLVLSSGKLEVQEADCFFKQMMRGVEYLHEMGVAHRDLKPENLLLTTRGALKITDFGNGECFRMAWETDAHMVSGLCGSAPYIAPEEYTDKEFDARAVDVWACGVIFMAMRTGRHLWRLAKKDDDEFYARYLEGRRDEEGYGPIESLHRARCRNVIYSVLDPHPTRRLTAAQVLKSEWVREIKLCKAGEEGL</sequence>
<dbReference type="CDD" id="cd13994">
    <property type="entry name" value="STKc_HAL4_like"/>
    <property type="match status" value="1"/>
</dbReference>
<dbReference type="FunFam" id="1.10.510.10:FF:000995">
    <property type="entry name" value="BcCMK3, calcium/calmodulin-dependent protein kinase"/>
    <property type="match status" value="1"/>
</dbReference>
<evidence type="ECO:0000256" key="8">
    <source>
        <dbReference type="ARBA" id="ARBA00048679"/>
    </source>
</evidence>
<dbReference type="PANTHER" id="PTHR24346:SF77">
    <property type="entry name" value="SERINE THREONINE PROTEIN KINASE"/>
    <property type="match status" value="1"/>
</dbReference>
<evidence type="ECO:0000256" key="7">
    <source>
        <dbReference type="ARBA" id="ARBA00047899"/>
    </source>
</evidence>
<dbReference type="PROSITE" id="PS50011">
    <property type="entry name" value="PROTEIN_KINASE_DOM"/>
    <property type="match status" value="2"/>
</dbReference>
<dbReference type="Pfam" id="PF00069">
    <property type="entry name" value="Pkinase"/>
    <property type="match status" value="2"/>
</dbReference>
<feature type="binding site" evidence="10">
    <location>
        <position position="910"/>
    </location>
    <ligand>
        <name>ATP</name>
        <dbReference type="ChEBI" id="CHEBI:30616"/>
    </ligand>
</feature>
<reference evidence="13" key="1">
    <citation type="submission" date="2019-05" db="EMBL/GenBank/DDBJ databases">
        <authorList>
            <person name="Piombo E."/>
        </authorList>
    </citation>
    <scope>NUCLEOTIDE SEQUENCE</scope>
    <source>
        <strain evidence="13">C2S</strain>
    </source>
</reference>
<feature type="compositionally biased region" description="Low complexity" evidence="11">
    <location>
        <begin position="660"/>
        <end position="682"/>
    </location>
</feature>
<evidence type="ECO:0000256" key="11">
    <source>
        <dbReference type="SAM" id="MobiDB-lite"/>
    </source>
</evidence>
<gene>
    <name evidence="13" type="ORF">C2S_9124</name>
</gene>
<feature type="region of interest" description="Disordered" evidence="11">
    <location>
        <begin position="1"/>
        <end position="39"/>
    </location>
</feature>
<feature type="binding site" evidence="10">
    <location>
        <position position="121"/>
    </location>
    <ligand>
        <name>ATP</name>
        <dbReference type="ChEBI" id="CHEBI:30616"/>
    </ligand>
</feature>
<dbReference type="AlphaFoldDB" id="A0A9Q9UCM6"/>
<feature type="domain" description="Protein kinase" evidence="12">
    <location>
        <begin position="878"/>
        <end position="1148"/>
    </location>
</feature>
<feature type="region of interest" description="Disordered" evidence="11">
    <location>
        <begin position="660"/>
        <end position="799"/>
    </location>
</feature>
<dbReference type="FunFam" id="3.30.200.20:FF:000447">
    <property type="entry name" value="Calcium/calmodulin dependent protein kinase"/>
    <property type="match status" value="1"/>
</dbReference>
<dbReference type="SMART" id="SM00220">
    <property type="entry name" value="S_TKc"/>
    <property type="match status" value="2"/>
</dbReference>
<organism evidence="13 14">
    <name type="scientific">Fusarium fujikuroi</name>
    <name type="common">Bakanae and foot rot disease fungus</name>
    <name type="synonym">Gibberella fujikuroi</name>
    <dbReference type="NCBI Taxonomy" id="5127"/>
    <lineage>
        <taxon>Eukaryota</taxon>
        <taxon>Fungi</taxon>
        <taxon>Dikarya</taxon>
        <taxon>Ascomycota</taxon>
        <taxon>Pezizomycotina</taxon>
        <taxon>Sordariomycetes</taxon>
        <taxon>Hypocreomycetidae</taxon>
        <taxon>Hypocreales</taxon>
        <taxon>Nectriaceae</taxon>
        <taxon>Fusarium</taxon>
        <taxon>Fusarium fujikuroi species complex</taxon>
    </lineage>
</organism>
<keyword evidence="5" id="KW-0418">Kinase</keyword>
<keyword evidence="4 10" id="KW-0547">Nucleotide-binding</keyword>
<dbReference type="FunFam" id="1.10.510.10:FF:000183">
    <property type="entry name" value="Serine/threonine-protein kinase hal4"/>
    <property type="match status" value="1"/>
</dbReference>
<comment type="caution">
    <text evidence="13">The sequence shown here is derived from an EMBL/GenBank/DDBJ whole genome shotgun (WGS) entry which is preliminary data.</text>
</comment>
<dbReference type="PROSITE" id="PS00108">
    <property type="entry name" value="PROTEIN_KINASE_ST"/>
    <property type="match status" value="2"/>
</dbReference>
<evidence type="ECO:0000256" key="6">
    <source>
        <dbReference type="ARBA" id="ARBA00022840"/>
    </source>
</evidence>
<feature type="compositionally biased region" description="Polar residues" evidence="11">
    <location>
        <begin position="748"/>
        <end position="766"/>
    </location>
</feature>
<dbReference type="CDD" id="cd14008">
    <property type="entry name" value="STKc_LKB1_CaMKK"/>
    <property type="match status" value="1"/>
</dbReference>
<dbReference type="EMBL" id="CABFJX010000369">
    <property type="protein sequence ID" value="VTT73520.1"/>
    <property type="molecule type" value="Genomic_DNA"/>
</dbReference>
<proteinExistence type="predicted"/>
<accession>A0A9Q9UCM6</accession>
<feature type="compositionally biased region" description="Basic and acidic residues" evidence="11">
    <location>
        <begin position="767"/>
        <end position="778"/>
    </location>
</feature>
<keyword evidence="6 10" id="KW-0067">ATP-binding</keyword>
<protein>
    <recommendedName>
        <fullName evidence="1">non-specific serine/threonine protein kinase</fullName>
        <ecNumber evidence="1">2.7.11.1</ecNumber>
    </recommendedName>
    <alternativeName>
        <fullName evidence="9">Halotolerance protein 4</fullName>
    </alternativeName>
</protein>
<dbReference type="GO" id="GO:0030003">
    <property type="term" value="P:intracellular monoatomic cation homeostasis"/>
    <property type="evidence" value="ECO:0007669"/>
    <property type="project" value="UniProtKB-ARBA"/>
</dbReference>
<evidence type="ECO:0000256" key="3">
    <source>
        <dbReference type="ARBA" id="ARBA00022679"/>
    </source>
</evidence>
<dbReference type="GO" id="GO:0005524">
    <property type="term" value="F:ATP binding"/>
    <property type="evidence" value="ECO:0007669"/>
    <property type="project" value="UniProtKB-UniRule"/>
</dbReference>
<feature type="region of interest" description="Disordered" evidence="11">
    <location>
        <begin position="441"/>
        <end position="460"/>
    </location>
</feature>
<name>A0A9Q9UCM6_FUSFU</name>
<comment type="catalytic activity">
    <reaction evidence="7">
        <text>L-threonyl-[protein] + ATP = O-phospho-L-threonyl-[protein] + ADP + H(+)</text>
        <dbReference type="Rhea" id="RHEA:46608"/>
        <dbReference type="Rhea" id="RHEA-COMP:11060"/>
        <dbReference type="Rhea" id="RHEA-COMP:11605"/>
        <dbReference type="ChEBI" id="CHEBI:15378"/>
        <dbReference type="ChEBI" id="CHEBI:30013"/>
        <dbReference type="ChEBI" id="CHEBI:30616"/>
        <dbReference type="ChEBI" id="CHEBI:61977"/>
        <dbReference type="ChEBI" id="CHEBI:456216"/>
        <dbReference type="EC" id="2.7.11.1"/>
    </reaction>
</comment>
<dbReference type="InterPro" id="IPR008271">
    <property type="entry name" value="Ser/Thr_kinase_AS"/>
</dbReference>
<dbReference type="PROSITE" id="PS00107">
    <property type="entry name" value="PROTEIN_KINASE_ATP"/>
    <property type="match status" value="2"/>
</dbReference>
<comment type="catalytic activity">
    <reaction evidence="8">
        <text>L-seryl-[protein] + ATP = O-phospho-L-seryl-[protein] + ADP + H(+)</text>
        <dbReference type="Rhea" id="RHEA:17989"/>
        <dbReference type="Rhea" id="RHEA-COMP:9863"/>
        <dbReference type="Rhea" id="RHEA-COMP:11604"/>
        <dbReference type="ChEBI" id="CHEBI:15378"/>
        <dbReference type="ChEBI" id="CHEBI:29999"/>
        <dbReference type="ChEBI" id="CHEBI:30616"/>
        <dbReference type="ChEBI" id="CHEBI:83421"/>
        <dbReference type="ChEBI" id="CHEBI:456216"/>
        <dbReference type="EC" id="2.7.11.1"/>
    </reaction>
</comment>
<evidence type="ECO:0000256" key="2">
    <source>
        <dbReference type="ARBA" id="ARBA00022527"/>
    </source>
</evidence>
<dbReference type="InterPro" id="IPR000719">
    <property type="entry name" value="Prot_kinase_dom"/>
</dbReference>
<dbReference type="GO" id="GO:0004674">
    <property type="term" value="F:protein serine/threonine kinase activity"/>
    <property type="evidence" value="ECO:0007669"/>
    <property type="project" value="UniProtKB-KW"/>
</dbReference>
<dbReference type="EC" id="2.7.11.1" evidence="1"/>
<dbReference type="PANTHER" id="PTHR24346">
    <property type="entry name" value="MAP/MICROTUBULE AFFINITY-REGULATING KINASE"/>
    <property type="match status" value="1"/>
</dbReference>
<keyword evidence="3" id="KW-0808">Transferase</keyword>
<dbReference type="Gene3D" id="1.10.510.10">
    <property type="entry name" value="Transferase(Phosphotransferase) domain 1"/>
    <property type="match status" value="2"/>
</dbReference>
<evidence type="ECO:0000256" key="10">
    <source>
        <dbReference type="PROSITE-ProRule" id="PRU10141"/>
    </source>
</evidence>
<evidence type="ECO:0000256" key="1">
    <source>
        <dbReference type="ARBA" id="ARBA00012513"/>
    </source>
</evidence>
<evidence type="ECO:0000256" key="9">
    <source>
        <dbReference type="ARBA" id="ARBA00078109"/>
    </source>
</evidence>
<feature type="compositionally biased region" description="Basic and acidic residues" evidence="11">
    <location>
        <begin position="448"/>
        <end position="460"/>
    </location>
</feature>
<dbReference type="InterPro" id="IPR011009">
    <property type="entry name" value="Kinase-like_dom_sf"/>
</dbReference>
<keyword evidence="2" id="KW-0723">Serine/threonine-protein kinase</keyword>
<dbReference type="GO" id="GO:0005737">
    <property type="term" value="C:cytoplasm"/>
    <property type="evidence" value="ECO:0007669"/>
    <property type="project" value="TreeGrafter"/>
</dbReference>
<evidence type="ECO:0000313" key="14">
    <source>
        <dbReference type="Proteomes" id="UP000760494"/>
    </source>
</evidence>
<feature type="region of interest" description="Disordered" evidence="11">
    <location>
        <begin position="139"/>
        <end position="159"/>
    </location>
</feature>
<feature type="domain" description="Protein kinase" evidence="12">
    <location>
        <begin position="93"/>
        <end position="385"/>
    </location>
</feature>
<dbReference type="InterPro" id="IPR017441">
    <property type="entry name" value="Protein_kinase_ATP_BS"/>
</dbReference>
<dbReference type="GO" id="GO:0035556">
    <property type="term" value="P:intracellular signal transduction"/>
    <property type="evidence" value="ECO:0007669"/>
    <property type="project" value="TreeGrafter"/>
</dbReference>
<feature type="compositionally biased region" description="Low complexity" evidence="11">
    <location>
        <begin position="779"/>
        <end position="791"/>
    </location>
</feature>
<evidence type="ECO:0000313" key="13">
    <source>
        <dbReference type="EMBL" id="VTT73520.1"/>
    </source>
</evidence>
<evidence type="ECO:0000256" key="5">
    <source>
        <dbReference type="ARBA" id="ARBA00022777"/>
    </source>
</evidence>
<feature type="compositionally biased region" description="Polar residues" evidence="11">
    <location>
        <begin position="716"/>
        <end position="728"/>
    </location>
</feature>
<evidence type="ECO:0000259" key="12">
    <source>
        <dbReference type="PROSITE" id="PS50011"/>
    </source>
</evidence>
<evidence type="ECO:0000256" key="4">
    <source>
        <dbReference type="ARBA" id="ARBA00022741"/>
    </source>
</evidence>
<dbReference type="Gene3D" id="3.30.200.20">
    <property type="entry name" value="Phosphorylase Kinase, domain 1"/>
    <property type="match status" value="1"/>
</dbReference>
<dbReference type="Proteomes" id="UP000760494">
    <property type="component" value="Unassembled WGS sequence"/>
</dbReference>
<dbReference type="SUPFAM" id="SSF56112">
    <property type="entry name" value="Protein kinase-like (PK-like)"/>
    <property type="match status" value="2"/>
</dbReference>